<name>A0AAP0MM56_9ROSI</name>
<dbReference type="EMBL" id="JBCGBO010000004">
    <property type="protein sequence ID" value="KAK9210512.1"/>
    <property type="molecule type" value="Genomic_DNA"/>
</dbReference>
<comment type="caution">
    <text evidence="2">The sequence shown here is derived from an EMBL/GenBank/DDBJ whole genome shotgun (WGS) entry which is preliminary data.</text>
</comment>
<keyword evidence="3" id="KW-1185">Reference proteome</keyword>
<feature type="region of interest" description="Disordered" evidence="1">
    <location>
        <begin position="1"/>
        <end position="53"/>
    </location>
</feature>
<evidence type="ECO:0000313" key="2">
    <source>
        <dbReference type="EMBL" id="KAK9210512.1"/>
    </source>
</evidence>
<dbReference type="AlphaFoldDB" id="A0AAP0MM56"/>
<feature type="compositionally biased region" description="Basic and acidic residues" evidence="1">
    <location>
        <begin position="35"/>
        <end position="53"/>
    </location>
</feature>
<gene>
    <name evidence="2" type="ORF">WN944_002883</name>
</gene>
<evidence type="ECO:0000256" key="1">
    <source>
        <dbReference type="SAM" id="MobiDB-lite"/>
    </source>
</evidence>
<sequence>MVAETKQRAAGAVVQIEQRRSNSSNGDGAAVNVGHGEREWRSINHEEGKAVKR</sequence>
<evidence type="ECO:0000313" key="3">
    <source>
        <dbReference type="Proteomes" id="UP001428341"/>
    </source>
</evidence>
<proteinExistence type="predicted"/>
<dbReference type="Proteomes" id="UP001428341">
    <property type="component" value="Unassembled WGS sequence"/>
</dbReference>
<organism evidence="2 3">
    <name type="scientific">Citrus x changshan-huyou</name>
    <dbReference type="NCBI Taxonomy" id="2935761"/>
    <lineage>
        <taxon>Eukaryota</taxon>
        <taxon>Viridiplantae</taxon>
        <taxon>Streptophyta</taxon>
        <taxon>Embryophyta</taxon>
        <taxon>Tracheophyta</taxon>
        <taxon>Spermatophyta</taxon>
        <taxon>Magnoliopsida</taxon>
        <taxon>eudicotyledons</taxon>
        <taxon>Gunneridae</taxon>
        <taxon>Pentapetalae</taxon>
        <taxon>rosids</taxon>
        <taxon>malvids</taxon>
        <taxon>Sapindales</taxon>
        <taxon>Rutaceae</taxon>
        <taxon>Aurantioideae</taxon>
        <taxon>Citrus</taxon>
    </lineage>
</organism>
<protein>
    <submittedName>
        <fullName evidence="2">Uncharacterized protein</fullName>
    </submittedName>
</protein>
<reference evidence="2 3" key="1">
    <citation type="submission" date="2024-05" db="EMBL/GenBank/DDBJ databases">
        <title>Haplotype-resolved chromosome-level genome assembly of Huyou (Citrus changshanensis).</title>
        <authorList>
            <person name="Miao C."/>
            <person name="Chen W."/>
            <person name="Wu Y."/>
            <person name="Wang L."/>
            <person name="Zhao S."/>
            <person name="Grierson D."/>
            <person name="Xu C."/>
            <person name="Chen K."/>
        </authorList>
    </citation>
    <scope>NUCLEOTIDE SEQUENCE [LARGE SCALE GENOMIC DNA]</scope>
    <source>
        <strain evidence="2">01-14</strain>
        <tissue evidence="2">Leaf</tissue>
    </source>
</reference>
<accession>A0AAP0MM56</accession>